<keyword evidence="2" id="KW-1185">Reference proteome</keyword>
<evidence type="ECO:0000313" key="1">
    <source>
        <dbReference type="EMBL" id="MCW2307761.1"/>
    </source>
</evidence>
<reference evidence="2" key="1">
    <citation type="submission" date="2023-07" db="EMBL/GenBank/DDBJ databases">
        <title>Genome sequencing of Purple Non-Sulfur Bacteria from various extreme environments.</title>
        <authorList>
            <person name="Mayer M."/>
        </authorList>
    </citation>
    <scope>NUCLEOTIDE SEQUENCE [LARGE SCALE GENOMIC DNA]</scope>
    <source>
        <strain evidence="2">DSM 17935</strain>
    </source>
</reference>
<gene>
    <name evidence="1" type="ORF">M2319_002098</name>
</gene>
<dbReference type="Proteomes" id="UP001209755">
    <property type="component" value="Unassembled WGS sequence"/>
</dbReference>
<sequence length="281" mass="31534">MFSPYYHWSGRHDPENHVAINVALYAPRGNRWSMTERARGALSRDADRFQVGPSSLEWTETGLRITFDELALPRPPGMFLPRRIAGTIEVTPEALCGAPFPLDGPGRHWWTPIAPRARIDVKIDRGGVPGWSGIGYVDSNCGAEPLEAGFQRWDWARGLLSDGDPVILYDAIRRDGSRASMCLKAKPDGGLEVSAMPPAMPLPRGFWRVRRSIACEPGFQPKTVRTLEDSPFYVRSLVKTRLFGEEVEMVHESLDGVRFAAPIVKLMLPFRMPRSTRSFFL</sequence>
<dbReference type="CDD" id="cd21471">
    <property type="entry name" value="CrtC-like"/>
    <property type="match status" value="1"/>
</dbReference>
<dbReference type="EC" id="4.2.1.131" evidence="1"/>
<accession>A0ABT3HBJ2</accession>
<dbReference type="EMBL" id="JAOQNS010000005">
    <property type="protein sequence ID" value="MCW2307761.1"/>
    <property type="molecule type" value="Genomic_DNA"/>
</dbReference>
<comment type="caution">
    <text evidence="1">The sequence shown here is derived from an EMBL/GenBank/DDBJ whole genome shotgun (WGS) entry which is preliminary data.</text>
</comment>
<evidence type="ECO:0000313" key="2">
    <source>
        <dbReference type="Proteomes" id="UP001209755"/>
    </source>
</evidence>
<dbReference type="SUPFAM" id="SSF159245">
    <property type="entry name" value="AttH-like"/>
    <property type="match status" value="1"/>
</dbReference>
<protein>
    <submittedName>
        <fullName evidence="1">Carotenoid 1,2-hydratase</fullName>
        <ecNumber evidence="1">4.2.1.131</ecNumber>
    </submittedName>
</protein>
<keyword evidence="1" id="KW-0456">Lyase</keyword>
<dbReference type="GO" id="GO:0016829">
    <property type="term" value="F:lyase activity"/>
    <property type="evidence" value="ECO:0007669"/>
    <property type="project" value="UniProtKB-KW"/>
</dbReference>
<organism evidence="1 2">
    <name type="scientific">Rhodobium gokarnense</name>
    <dbReference type="NCBI Taxonomy" id="364296"/>
    <lineage>
        <taxon>Bacteria</taxon>
        <taxon>Pseudomonadati</taxon>
        <taxon>Pseudomonadota</taxon>
        <taxon>Alphaproteobacteria</taxon>
        <taxon>Hyphomicrobiales</taxon>
        <taxon>Rhodobiaceae</taxon>
        <taxon>Rhodobium</taxon>
    </lineage>
</organism>
<name>A0ABT3HBJ2_9HYPH</name>
<proteinExistence type="predicted"/>
<dbReference type="RefSeq" id="WP_264601400.1">
    <property type="nucleotide sequence ID" value="NZ_JAOQNS010000005.1"/>
</dbReference>